<dbReference type="AlphaFoldDB" id="L8X902"/>
<keyword evidence="2" id="KW-0472">Membrane</keyword>
<dbReference type="Proteomes" id="UP000011668">
    <property type="component" value="Unassembled WGS sequence"/>
</dbReference>
<keyword evidence="2" id="KW-1133">Transmembrane helix</keyword>
<feature type="compositionally biased region" description="Basic residues" evidence="1">
    <location>
        <begin position="285"/>
        <end position="299"/>
    </location>
</feature>
<gene>
    <name evidence="3" type="ORF">AG1IA_00387</name>
</gene>
<keyword evidence="4" id="KW-1185">Reference proteome</keyword>
<protein>
    <submittedName>
        <fullName evidence="3">Uncharacterized protein</fullName>
    </submittedName>
</protein>
<evidence type="ECO:0000256" key="1">
    <source>
        <dbReference type="SAM" id="MobiDB-lite"/>
    </source>
</evidence>
<proteinExistence type="predicted"/>
<evidence type="ECO:0000313" key="4">
    <source>
        <dbReference type="Proteomes" id="UP000011668"/>
    </source>
</evidence>
<dbReference type="EMBL" id="AFRT01000064">
    <property type="protein sequence ID" value="ELU45572.1"/>
    <property type="molecule type" value="Genomic_DNA"/>
</dbReference>
<keyword evidence="2" id="KW-0812">Transmembrane</keyword>
<evidence type="ECO:0000313" key="3">
    <source>
        <dbReference type="EMBL" id="ELU45572.1"/>
    </source>
</evidence>
<comment type="caution">
    <text evidence="3">The sequence shown here is derived from an EMBL/GenBank/DDBJ whole genome shotgun (WGS) entry which is preliminary data.</text>
</comment>
<dbReference type="HOGENOM" id="CLU_809357_0_0_1"/>
<name>L8X902_THACA</name>
<evidence type="ECO:0000256" key="2">
    <source>
        <dbReference type="SAM" id="Phobius"/>
    </source>
</evidence>
<feature type="region of interest" description="Disordered" evidence="1">
    <location>
        <begin position="284"/>
        <end position="343"/>
    </location>
</feature>
<feature type="transmembrane region" description="Helical" evidence="2">
    <location>
        <begin position="57"/>
        <end position="81"/>
    </location>
</feature>
<accession>L8X902</accession>
<organism evidence="3 4">
    <name type="scientific">Thanatephorus cucumeris (strain AG1-IA)</name>
    <name type="common">Rice sheath blight fungus</name>
    <name type="synonym">Rhizoctonia solani</name>
    <dbReference type="NCBI Taxonomy" id="983506"/>
    <lineage>
        <taxon>Eukaryota</taxon>
        <taxon>Fungi</taxon>
        <taxon>Dikarya</taxon>
        <taxon>Basidiomycota</taxon>
        <taxon>Agaricomycotina</taxon>
        <taxon>Agaricomycetes</taxon>
        <taxon>Cantharellales</taxon>
        <taxon>Ceratobasidiaceae</taxon>
        <taxon>Rhizoctonia</taxon>
        <taxon>Rhizoctonia solani AG-1</taxon>
    </lineage>
</organism>
<sequence length="343" mass="39257">MLGARRTHRRKRMHRAMDRRALALQRRLVRVHARSHALGRTGPRNRCRLFPFLFHRLVLLFLVLFRPLFLAVLVLVLVCGFRLGSHERTAHPPRPNHTHHPVRGLFPFLFRRGARFLGRYPQRLALDARAVPGFAARRRDHIREGHNHRVARVVRRATNKRLGCEWLLLRCGRLNRMGWAVVTGEGGNDLDLSVLELFVRCTSAPTPLAGATPNARSTLAAKVDSLARERVWKRGAYELVAKLGPCPAGVETWEPYGVDELELEGALIEGIENSWTELPNERIPKARPSRKHPIAHNRRVLQNEHNSSWPRSGHSWNEPRSERTQKEPLIGHTPTGPLTWDNS</sequence>
<feature type="compositionally biased region" description="Basic and acidic residues" evidence="1">
    <location>
        <begin position="317"/>
        <end position="326"/>
    </location>
</feature>
<reference evidence="3 4" key="1">
    <citation type="journal article" date="2013" name="Nat. Commun.">
        <title>The evolution and pathogenic mechanisms of the rice sheath blight pathogen.</title>
        <authorList>
            <person name="Zheng A."/>
            <person name="Lin R."/>
            <person name="Xu L."/>
            <person name="Qin P."/>
            <person name="Tang C."/>
            <person name="Ai P."/>
            <person name="Zhang D."/>
            <person name="Liu Y."/>
            <person name="Sun Z."/>
            <person name="Feng H."/>
            <person name="Wang Y."/>
            <person name="Chen Y."/>
            <person name="Liang X."/>
            <person name="Fu R."/>
            <person name="Li Q."/>
            <person name="Zhang J."/>
            <person name="Yu X."/>
            <person name="Xie Z."/>
            <person name="Ding L."/>
            <person name="Guan P."/>
            <person name="Tang J."/>
            <person name="Liang Y."/>
            <person name="Wang S."/>
            <person name="Deng Q."/>
            <person name="Li S."/>
            <person name="Zhu J."/>
            <person name="Wang L."/>
            <person name="Liu H."/>
            <person name="Li P."/>
        </authorList>
    </citation>
    <scope>NUCLEOTIDE SEQUENCE [LARGE SCALE GENOMIC DNA]</scope>
    <source>
        <strain evidence="4">AG-1 IA</strain>
    </source>
</reference>